<evidence type="ECO:0000313" key="7">
    <source>
        <dbReference type="EMBL" id="CAJ0583580.1"/>
    </source>
</evidence>
<proteinExistence type="predicted"/>
<dbReference type="Pfam" id="PF00001">
    <property type="entry name" value="7tm_1"/>
    <property type="match status" value="1"/>
</dbReference>
<evidence type="ECO:0000256" key="3">
    <source>
        <dbReference type="ARBA" id="ARBA00022989"/>
    </source>
</evidence>
<keyword evidence="8" id="KW-1185">Reference proteome</keyword>
<dbReference type="PANTHER" id="PTHR47632:SF2">
    <property type="entry name" value="G-PROTEIN COUPLED RECEPTOR FRPR-1-RELATED"/>
    <property type="match status" value="1"/>
</dbReference>
<dbReference type="GO" id="GO:0004930">
    <property type="term" value="F:G protein-coupled receptor activity"/>
    <property type="evidence" value="ECO:0007669"/>
    <property type="project" value="InterPro"/>
</dbReference>
<keyword evidence="3 5" id="KW-1133">Transmembrane helix</keyword>
<feature type="transmembrane region" description="Helical" evidence="5">
    <location>
        <begin position="271"/>
        <end position="290"/>
    </location>
</feature>
<comment type="subcellular location">
    <subcellularLocation>
        <location evidence="1">Membrane</location>
    </subcellularLocation>
</comment>
<dbReference type="AlphaFoldDB" id="A0AA36G8W8"/>
<dbReference type="PANTHER" id="PTHR47632">
    <property type="entry name" value="FMRFAMIDE PEPTIDE RECEPTOR FAMILY-RELATED"/>
    <property type="match status" value="1"/>
</dbReference>
<feature type="transmembrane region" description="Helical" evidence="5">
    <location>
        <begin position="310"/>
        <end position="330"/>
    </location>
</feature>
<evidence type="ECO:0000256" key="5">
    <source>
        <dbReference type="SAM" id="Phobius"/>
    </source>
</evidence>
<evidence type="ECO:0000256" key="1">
    <source>
        <dbReference type="ARBA" id="ARBA00004370"/>
    </source>
</evidence>
<dbReference type="Proteomes" id="UP001177023">
    <property type="component" value="Unassembled WGS sequence"/>
</dbReference>
<evidence type="ECO:0000256" key="4">
    <source>
        <dbReference type="ARBA" id="ARBA00023136"/>
    </source>
</evidence>
<dbReference type="PRINTS" id="PR00237">
    <property type="entry name" value="GPCRRHODOPSN"/>
</dbReference>
<protein>
    <recommendedName>
        <fullName evidence="6">G-protein coupled receptors family 1 profile domain-containing protein</fullName>
    </recommendedName>
</protein>
<feature type="transmembrane region" description="Helical" evidence="5">
    <location>
        <begin position="49"/>
        <end position="76"/>
    </location>
</feature>
<organism evidence="7 8">
    <name type="scientific">Mesorhabditis spiculigera</name>
    <dbReference type="NCBI Taxonomy" id="96644"/>
    <lineage>
        <taxon>Eukaryota</taxon>
        <taxon>Metazoa</taxon>
        <taxon>Ecdysozoa</taxon>
        <taxon>Nematoda</taxon>
        <taxon>Chromadorea</taxon>
        <taxon>Rhabditida</taxon>
        <taxon>Rhabditina</taxon>
        <taxon>Rhabditomorpha</taxon>
        <taxon>Rhabditoidea</taxon>
        <taxon>Rhabditidae</taxon>
        <taxon>Mesorhabditinae</taxon>
        <taxon>Mesorhabditis</taxon>
    </lineage>
</organism>
<feature type="domain" description="G-protein coupled receptors family 1 profile" evidence="6">
    <location>
        <begin position="69"/>
        <end position="323"/>
    </location>
</feature>
<dbReference type="InterPro" id="IPR017452">
    <property type="entry name" value="GPCR_Rhodpsn_7TM"/>
</dbReference>
<dbReference type="InterPro" id="IPR000276">
    <property type="entry name" value="GPCR_Rhodpsn"/>
</dbReference>
<sequence>MPAADEYIFVSRGCNNETIEEGYCNGLPICGYCYGGGTEGPVASWQYELFNLVVIGFILPLIGIFGLFGDAVSAFIYSRREMQSSLNVYLCALAISDMIVIVTAFFLFFIESMRKRSLFASRVFAQLAPYMFPVGLTAQTLSVFLTVAAAFDCLVLVAMPRFRARFCKIQTALKNIGLIFCLACLYNSPHIFEIYTIDCWSLVYRQKSKDVCPTELRQNVDYLTIYYAYLYTIVMAAGPVILLFIINSAIVIFIRKETKKGHPVASESDTLTLVLVVALFVSCNILPLTVNFLELFLGFVNTYMIDLSNLMVVVNSSCNFLIYYAFGANFRRTLKGYFKNFVRSKGRTGNPLLAVIPQTEERLI</sequence>
<reference evidence="7" key="1">
    <citation type="submission" date="2023-06" db="EMBL/GenBank/DDBJ databases">
        <authorList>
            <person name="Delattre M."/>
        </authorList>
    </citation>
    <scope>NUCLEOTIDE SEQUENCE</scope>
    <source>
        <strain evidence="7">AF72</strain>
    </source>
</reference>
<feature type="non-terminal residue" evidence="7">
    <location>
        <position position="364"/>
    </location>
</feature>
<name>A0AA36G8W8_9BILA</name>
<dbReference type="CDD" id="cd14978">
    <property type="entry name" value="7tmA_FMRFamide_R-like"/>
    <property type="match status" value="1"/>
</dbReference>
<keyword evidence="2 5" id="KW-0812">Transmembrane</keyword>
<dbReference type="InterPro" id="IPR053326">
    <property type="entry name" value="GPCR1-like"/>
</dbReference>
<dbReference type="GO" id="GO:0016020">
    <property type="term" value="C:membrane"/>
    <property type="evidence" value="ECO:0007669"/>
    <property type="project" value="UniProtKB-SubCell"/>
</dbReference>
<evidence type="ECO:0000256" key="2">
    <source>
        <dbReference type="ARBA" id="ARBA00022692"/>
    </source>
</evidence>
<keyword evidence="4 5" id="KW-0472">Membrane</keyword>
<gene>
    <name evidence="7" type="ORF">MSPICULIGERA_LOCUS21652</name>
</gene>
<feature type="transmembrane region" description="Helical" evidence="5">
    <location>
        <begin position="226"/>
        <end position="250"/>
    </location>
</feature>
<evidence type="ECO:0000259" key="6">
    <source>
        <dbReference type="PROSITE" id="PS50262"/>
    </source>
</evidence>
<dbReference type="SUPFAM" id="SSF81321">
    <property type="entry name" value="Family A G protein-coupled receptor-like"/>
    <property type="match status" value="1"/>
</dbReference>
<dbReference type="SMART" id="SM01381">
    <property type="entry name" value="7TM_GPCR_Srsx"/>
    <property type="match status" value="1"/>
</dbReference>
<feature type="transmembrane region" description="Helical" evidence="5">
    <location>
        <begin position="130"/>
        <end position="159"/>
    </location>
</feature>
<feature type="transmembrane region" description="Helical" evidence="5">
    <location>
        <begin position="88"/>
        <end position="110"/>
    </location>
</feature>
<dbReference type="Gene3D" id="1.20.1070.10">
    <property type="entry name" value="Rhodopsin 7-helix transmembrane proteins"/>
    <property type="match status" value="1"/>
</dbReference>
<feature type="transmembrane region" description="Helical" evidence="5">
    <location>
        <begin position="171"/>
        <end position="188"/>
    </location>
</feature>
<comment type="caution">
    <text evidence="7">The sequence shown here is derived from an EMBL/GenBank/DDBJ whole genome shotgun (WGS) entry which is preliminary data.</text>
</comment>
<accession>A0AA36G8W8</accession>
<evidence type="ECO:0000313" key="8">
    <source>
        <dbReference type="Proteomes" id="UP001177023"/>
    </source>
</evidence>
<dbReference type="EMBL" id="CATQJA010002665">
    <property type="protein sequence ID" value="CAJ0583580.1"/>
    <property type="molecule type" value="Genomic_DNA"/>
</dbReference>
<dbReference type="PROSITE" id="PS50262">
    <property type="entry name" value="G_PROTEIN_RECEP_F1_2"/>
    <property type="match status" value="1"/>
</dbReference>